<dbReference type="InterPro" id="IPR015590">
    <property type="entry name" value="Aldehyde_DH_dom"/>
</dbReference>
<evidence type="ECO:0000256" key="2">
    <source>
        <dbReference type="ARBA" id="ARBA00023002"/>
    </source>
</evidence>
<dbReference type="Pfam" id="PF00171">
    <property type="entry name" value="Aldedh"/>
    <property type="match status" value="1"/>
</dbReference>
<protein>
    <recommendedName>
        <fullName evidence="3">aldehyde dehydrogenase (NAD(+))</fullName>
        <ecNumber evidence="3">1.2.1.3</ecNumber>
    </recommendedName>
</protein>
<dbReference type="OrthoDB" id="6882680at2"/>
<comment type="caution">
    <text evidence="8">The sequence shown here is derived from an EMBL/GenBank/DDBJ whole genome shotgun (WGS) entry which is preliminary data.</text>
</comment>
<gene>
    <name evidence="8" type="ORF">F8566_45205</name>
</gene>
<dbReference type="Gene3D" id="3.40.605.10">
    <property type="entry name" value="Aldehyde Dehydrogenase, Chain A, domain 1"/>
    <property type="match status" value="1"/>
</dbReference>
<organism evidence="8 9">
    <name type="scientific">Actinomadura rudentiformis</name>
    <dbReference type="NCBI Taxonomy" id="359158"/>
    <lineage>
        <taxon>Bacteria</taxon>
        <taxon>Bacillati</taxon>
        <taxon>Actinomycetota</taxon>
        <taxon>Actinomycetes</taxon>
        <taxon>Streptosporangiales</taxon>
        <taxon>Thermomonosporaceae</taxon>
        <taxon>Actinomadura</taxon>
    </lineage>
</organism>
<accession>A0A6H9Y9Y1</accession>
<dbReference type="AlphaFoldDB" id="A0A6H9Y9Y1"/>
<dbReference type="RefSeq" id="WP_151569824.1">
    <property type="nucleotide sequence ID" value="NZ_WBMT01000030.1"/>
</dbReference>
<sequence length="476" mass="49509">MRHHEQVDVDIYVDGVWSPVTGGRRAEVHEAATGALIGSVPLAEDEDVDRAVEAARAALPAWAAVPIAERVALLHRIADGIAARREELAELIAREVGTPIADSRRIQVDMPAAVLRTTADLAETELADERIGHSVVVRNPVGVVAMITPWNYPLYQIAAKIAPALAAGCTCVVKPSTVAPLSAFALAEIAHEAGLPAGVLNVLTGTGAGAGERLAAHPQVDMVSLTGSTAAGARVGELAARTIKRVALELGGKSALIVTENADLDAAMAMALRACFVNNGQTCAALTRLLMPRSRLAEAEERLAALAAGLVVGDPLDPVTSVGPLASAAQQRSVLGHIEVGAREGTVLTGPGARPRTCKGFFAPPTIISRLPPEAVVSQEEIFGPVLAVIPVQDAEEAIRIADACDYGLSGGVWAADVEAAQTIARRLRTGQVSLNGGRFNVLAPFGGYRKSGNGRELGRHGLAEYVELTSLQLPV</sequence>
<dbReference type="Gene3D" id="3.40.309.10">
    <property type="entry name" value="Aldehyde Dehydrogenase, Chain A, domain 2"/>
    <property type="match status" value="1"/>
</dbReference>
<dbReference type="FunFam" id="3.40.605.10:FF:000007">
    <property type="entry name" value="NAD/NADP-dependent betaine aldehyde dehydrogenase"/>
    <property type="match status" value="1"/>
</dbReference>
<dbReference type="EC" id="1.2.1.3" evidence="3"/>
<evidence type="ECO:0000256" key="3">
    <source>
        <dbReference type="ARBA" id="ARBA00024226"/>
    </source>
</evidence>
<comment type="catalytic activity">
    <reaction evidence="4">
        <text>an aldehyde + NAD(+) + H2O = a carboxylate + NADH + 2 H(+)</text>
        <dbReference type="Rhea" id="RHEA:16185"/>
        <dbReference type="ChEBI" id="CHEBI:15377"/>
        <dbReference type="ChEBI" id="CHEBI:15378"/>
        <dbReference type="ChEBI" id="CHEBI:17478"/>
        <dbReference type="ChEBI" id="CHEBI:29067"/>
        <dbReference type="ChEBI" id="CHEBI:57540"/>
        <dbReference type="ChEBI" id="CHEBI:57945"/>
        <dbReference type="EC" id="1.2.1.3"/>
    </reaction>
</comment>
<evidence type="ECO:0000259" key="7">
    <source>
        <dbReference type="Pfam" id="PF00171"/>
    </source>
</evidence>
<evidence type="ECO:0000256" key="4">
    <source>
        <dbReference type="ARBA" id="ARBA00049194"/>
    </source>
</evidence>
<dbReference type="Proteomes" id="UP000468735">
    <property type="component" value="Unassembled WGS sequence"/>
</dbReference>
<dbReference type="InterPro" id="IPR016160">
    <property type="entry name" value="Ald_DH_CS_CYS"/>
</dbReference>
<evidence type="ECO:0000256" key="1">
    <source>
        <dbReference type="ARBA" id="ARBA00009986"/>
    </source>
</evidence>
<evidence type="ECO:0000256" key="5">
    <source>
        <dbReference type="PROSITE-ProRule" id="PRU10007"/>
    </source>
</evidence>
<feature type="domain" description="Aldehyde dehydrogenase" evidence="7">
    <location>
        <begin position="22"/>
        <end position="470"/>
    </location>
</feature>
<dbReference type="InterPro" id="IPR016161">
    <property type="entry name" value="Ald_DH/histidinol_DH"/>
</dbReference>
<dbReference type="GO" id="GO:0004029">
    <property type="term" value="F:aldehyde dehydrogenase (NAD+) activity"/>
    <property type="evidence" value="ECO:0007669"/>
    <property type="project" value="UniProtKB-EC"/>
</dbReference>
<dbReference type="InterPro" id="IPR016162">
    <property type="entry name" value="Ald_DH_N"/>
</dbReference>
<dbReference type="InterPro" id="IPR016163">
    <property type="entry name" value="Ald_DH_C"/>
</dbReference>
<comment type="similarity">
    <text evidence="1 6">Belongs to the aldehyde dehydrogenase family.</text>
</comment>
<evidence type="ECO:0000313" key="8">
    <source>
        <dbReference type="EMBL" id="KAB2340391.1"/>
    </source>
</evidence>
<dbReference type="PANTHER" id="PTHR42804:SF1">
    <property type="entry name" value="ALDEHYDE DEHYDROGENASE-RELATED"/>
    <property type="match status" value="1"/>
</dbReference>
<dbReference type="SUPFAM" id="SSF53720">
    <property type="entry name" value="ALDH-like"/>
    <property type="match status" value="1"/>
</dbReference>
<dbReference type="PROSITE" id="PS00070">
    <property type="entry name" value="ALDEHYDE_DEHYDR_CYS"/>
    <property type="match status" value="1"/>
</dbReference>
<dbReference type="PANTHER" id="PTHR42804">
    <property type="entry name" value="ALDEHYDE DEHYDROGENASE"/>
    <property type="match status" value="1"/>
</dbReference>
<evidence type="ECO:0000313" key="9">
    <source>
        <dbReference type="Proteomes" id="UP000468735"/>
    </source>
</evidence>
<feature type="active site" evidence="5">
    <location>
        <position position="249"/>
    </location>
</feature>
<keyword evidence="2 6" id="KW-0560">Oxidoreductase</keyword>
<dbReference type="EMBL" id="WBMT01000030">
    <property type="protein sequence ID" value="KAB2340391.1"/>
    <property type="molecule type" value="Genomic_DNA"/>
</dbReference>
<reference evidence="8 9" key="1">
    <citation type="submission" date="2019-09" db="EMBL/GenBank/DDBJ databases">
        <title>Actinomadura physcomitrii sp. nov., a novel actinomycete isolated from moss [Physcomitrium sphaericum (Ludw) Fuernr].</title>
        <authorList>
            <person name="Zhuang X."/>
            <person name="Liu C."/>
        </authorList>
    </citation>
    <scope>NUCLEOTIDE SEQUENCE [LARGE SCALE GENOMIC DNA]</scope>
    <source>
        <strain evidence="8 9">HMC1</strain>
    </source>
</reference>
<evidence type="ECO:0000256" key="6">
    <source>
        <dbReference type="RuleBase" id="RU003345"/>
    </source>
</evidence>
<proteinExistence type="inferred from homology"/>
<dbReference type="InterPro" id="IPR029510">
    <property type="entry name" value="Ald_DH_CS_GLU"/>
</dbReference>
<dbReference type="PROSITE" id="PS00687">
    <property type="entry name" value="ALDEHYDE_DEHYDR_GLU"/>
    <property type="match status" value="1"/>
</dbReference>
<keyword evidence="9" id="KW-1185">Reference proteome</keyword>
<name>A0A6H9Y9Y1_9ACTN</name>